<feature type="compositionally biased region" description="Low complexity" evidence="5">
    <location>
        <begin position="247"/>
        <end position="256"/>
    </location>
</feature>
<evidence type="ECO:0000256" key="5">
    <source>
        <dbReference type="SAM" id="MobiDB-lite"/>
    </source>
</evidence>
<keyword evidence="4 6" id="KW-0472">Membrane</keyword>
<sequence>MGSSPRVQSCLLKLGGTQKPMKILPEIVVVMRRGVLKNLADENERLALKAALDNVVTQLVQSHVKTVGVRSSKTKLCSNCGKIKKLKTAAVMVMTELDVIERFKAAAHIGDDIVFPRKDMKNRVRALYSASTGFQTQTTNSSGSYTPSSSEALDSPPHGGMQLDHHCIYGSISPSRTPQTHYSRSTSSSATYSSSDEEEYPVRRRGRYSKDDPPRSTNNSTSYSSSQEEDYPVRRRIRNSKADPPRSTSCSTSYSSSEEEDYPVKRRNRYSKADPPQKNTGHVRRFMNKIAGMFHQDRREDTDASSSKEDSNARGHHLSVEKPLSNSILRHRSKEKHMQKRRTTSVNKPRTFPNTCRKASEGLLANTCPDGAFLGFIVSSSISDAVGRRRGFQLSALLMILGPFLSARMESLEGMLLGRFLVGTGIGGVCFWVSAIPAAILALAMVPCGESPQWLHKKGRSAEAEAEFEKLLGGLHVKSAMADLSKSEEMSQTLLKFIAFVRETYSYDSGMYANGILCVKQN</sequence>
<comment type="subcellular location">
    <subcellularLocation>
        <location evidence="1">Membrane</location>
    </subcellularLocation>
</comment>
<evidence type="ECO:0000313" key="7">
    <source>
        <dbReference type="EMBL" id="KAI3837080.1"/>
    </source>
</evidence>
<evidence type="ECO:0000256" key="3">
    <source>
        <dbReference type="ARBA" id="ARBA00022989"/>
    </source>
</evidence>
<keyword evidence="3 6" id="KW-1133">Transmembrane helix</keyword>
<dbReference type="AlphaFoldDB" id="A0AAD4X3X0"/>
<accession>A0AAD4X3X0</accession>
<dbReference type="PANTHER" id="PTHR23503">
    <property type="entry name" value="SOLUTE CARRIER FAMILY 2"/>
    <property type="match status" value="1"/>
</dbReference>
<feature type="compositionally biased region" description="Low complexity" evidence="5">
    <location>
        <begin position="180"/>
        <end position="194"/>
    </location>
</feature>
<proteinExistence type="predicted"/>
<comment type="caution">
    <text evidence="7">The sequence shown here is derived from an EMBL/GenBank/DDBJ whole genome shotgun (WGS) entry which is preliminary data.</text>
</comment>
<dbReference type="GO" id="GO:0015149">
    <property type="term" value="F:hexose transmembrane transporter activity"/>
    <property type="evidence" value="ECO:0007669"/>
    <property type="project" value="TreeGrafter"/>
</dbReference>
<keyword evidence="2 6" id="KW-0812">Transmembrane</keyword>
<dbReference type="SUPFAM" id="SSF103473">
    <property type="entry name" value="MFS general substrate transporter"/>
    <property type="match status" value="1"/>
</dbReference>
<dbReference type="InterPro" id="IPR045263">
    <property type="entry name" value="GLUT"/>
</dbReference>
<evidence type="ECO:0000256" key="2">
    <source>
        <dbReference type="ARBA" id="ARBA00022692"/>
    </source>
</evidence>
<gene>
    <name evidence="7" type="ORF">MKW98_005413</name>
</gene>
<dbReference type="PANTHER" id="PTHR23503:SF114">
    <property type="entry name" value="PLASTIDIC GLUCOSE TRANSPORTER 3-RELATED"/>
    <property type="match status" value="1"/>
</dbReference>
<evidence type="ECO:0000256" key="1">
    <source>
        <dbReference type="ARBA" id="ARBA00004370"/>
    </source>
</evidence>
<organism evidence="7 8">
    <name type="scientific">Papaver atlanticum</name>
    <dbReference type="NCBI Taxonomy" id="357466"/>
    <lineage>
        <taxon>Eukaryota</taxon>
        <taxon>Viridiplantae</taxon>
        <taxon>Streptophyta</taxon>
        <taxon>Embryophyta</taxon>
        <taxon>Tracheophyta</taxon>
        <taxon>Spermatophyta</taxon>
        <taxon>Magnoliopsida</taxon>
        <taxon>Ranunculales</taxon>
        <taxon>Papaveraceae</taxon>
        <taxon>Papaveroideae</taxon>
        <taxon>Papaver</taxon>
    </lineage>
</organism>
<name>A0AAD4X3X0_9MAGN</name>
<dbReference type="Proteomes" id="UP001202328">
    <property type="component" value="Unassembled WGS sequence"/>
</dbReference>
<dbReference type="InterPro" id="IPR005828">
    <property type="entry name" value="MFS_sugar_transport-like"/>
</dbReference>
<evidence type="ECO:0000256" key="4">
    <source>
        <dbReference type="ARBA" id="ARBA00023136"/>
    </source>
</evidence>
<feature type="compositionally biased region" description="Low complexity" evidence="5">
    <location>
        <begin position="138"/>
        <end position="150"/>
    </location>
</feature>
<feature type="compositionally biased region" description="Basic and acidic residues" evidence="5">
    <location>
        <begin position="295"/>
        <end position="313"/>
    </location>
</feature>
<protein>
    <submittedName>
        <fullName evidence="7">Uncharacterized protein</fullName>
    </submittedName>
</protein>
<reference evidence="7" key="1">
    <citation type="submission" date="2022-04" db="EMBL/GenBank/DDBJ databases">
        <title>A functionally conserved STORR gene fusion in Papaver species that diverged 16.8 million years ago.</title>
        <authorList>
            <person name="Catania T."/>
        </authorList>
    </citation>
    <scope>NUCLEOTIDE SEQUENCE</scope>
    <source>
        <strain evidence="7">S-188037</strain>
    </source>
</reference>
<feature type="region of interest" description="Disordered" evidence="5">
    <location>
        <begin position="135"/>
        <end position="352"/>
    </location>
</feature>
<evidence type="ECO:0000313" key="8">
    <source>
        <dbReference type="Proteomes" id="UP001202328"/>
    </source>
</evidence>
<dbReference type="Gene3D" id="1.20.1250.20">
    <property type="entry name" value="MFS general substrate transporter like domains"/>
    <property type="match status" value="2"/>
</dbReference>
<keyword evidence="8" id="KW-1185">Reference proteome</keyword>
<dbReference type="InterPro" id="IPR036259">
    <property type="entry name" value="MFS_trans_sf"/>
</dbReference>
<dbReference type="EMBL" id="JAJJMB010017633">
    <property type="protein sequence ID" value="KAI3837080.1"/>
    <property type="molecule type" value="Genomic_DNA"/>
</dbReference>
<feature type="transmembrane region" description="Helical" evidence="6">
    <location>
        <begin position="420"/>
        <end position="446"/>
    </location>
</feature>
<dbReference type="GO" id="GO:0016020">
    <property type="term" value="C:membrane"/>
    <property type="evidence" value="ECO:0007669"/>
    <property type="project" value="UniProtKB-SubCell"/>
</dbReference>
<evidence type="ECO:0000256" key="6">
    <source>
        <dbReference type="SAM" id="Phobius"/>
    </source>
</evidence>
<dbReference type="Pfam" id="PF00083">
    <property type="entry name" value="Sugar_tr"/>
    <property type="match status" value="1"/>
</dbReference>
<feature type="compositionally biased region" description="Low complexity" evidence="5">
    <location>
        <begin position="216"/>
        <end position="226"/>
    </location>
</feature>
<feature type="compositionally biased region" description="Basic residues" evidence="5">
    <location>
        <begin position="329"/>
        <end position="343"/>
    </location>
</feature>